<protein>
    <submittedName>
        <fullName evidence="6">Histone</fullName>
    </submittedName>
</protein>
<dbReference type="GO" id="GO:0046982">
    <property type="term" value="F:protein heterodimerization activity"/>
    <property type="evidence" value="ECO:0007669"/>
    <property type="project" value="InterPro"/>
</dbReference>
<evidence type="ECO:0000256" key="1">
    <source>
        <dbReference type="ARBA" id="ARBA00004286"/>
    </source>
</evidence>
<feature type="compositionally biased region" description="Basic residues" evidence="5">
    <location>
        <begin position="30"/>
        <end position="44"/>
    </location>
</feature>
<dbReference type="SUPFAM" id="SSF47113">
    <property type="entry name" value="Histone-fold"/>
    <property type="match status" value="1"/>
</dbReference>
<dbReference type="InterPro" id="IPR009072">
    <property type="entry name" value="Histone-fold"/>
</dbReference>
<evidence type="ECO:0000256" key="5">
    <source>
        <dbReference type="SAM" id="MobiDB-lite"/>
    </source>
</evidence>
<reference evidence="6 7" key="1">
    <citation type="journal article" date="2018" name="PLoS Pathog.">
        <title>Evolution of structural diversity of trichothecenes, a family of toxins produced by plant pathogenic and entomopathogenic fungi.</title>
        <authorList>
            <person name="Proctor R.H."/>
            <person name="McCormick S.P."/>
            <person name="Kim H.S."/>
            <person name="Cardoza R.E."/>
            <person name="Stanley A.M."/>
            <person name="Lindo L."/>
            <person name="Kelly A."/>
            <person name="Brown D.W."/>
            <person name="Lee T."/>
            <person name="Vaughan M.M."/>
            <person name="Alexander N.J."/>
            <person name="Busman M."/>
            <person name="Gutierrez S."/>
        </authorList>
    </citation>
    <scope>NUCLEOTIDE SEQUENCE [LARGE SCALE GENOMIC DNA]</scope>
    <source>
        <strain evidence="6 7">NRRL 20695</strain>
    </source>
</reference>
<comment type="caution">
    <text evidence="6">The sequence shown here is derived from an EMBL/GenBank/DDBJ whole genome shotgun (WGS) entry which is preliminary data.</text>
</comment>
<dbReference type="Proteomes" id="UP000266234">
    <property type="component" value="Unassembled WGS sequence"/>
</dbReference>
<evidence type="ECO:0000256" key="3">
    <source>
        <dbReference type="ARBA" id="ARBA00022454"/>
    </source>
</evidence>
<evidence type="ECO:0000256" key="2">
    <source>
        <dbReference type="ARBA" id="ARBA00010343"/>
    </source>
</evidence>
<evidence type="ECO:0000313" key="7">
    <source>
        <dbReference type="Proteomes" id="UP000266234"/>
    </source>
</evidence>
<gene>
    <name evidence="6" type="ORF">FLONG3_4578</name>
</gene>
<keyword evidence="7" id="KW-1185">Reference proteome</keyword>
<dbReference type="GO" id="GO:0003677">
    <property type="term" value="F:DNA binding"/>
    <property type="evidence" value="ECO:0007669"/>
    <property type="project" value="InterPro"/>
</dbReference>
<comment type="similarity">
    <text evidence="2">Belongs to the histone H3 family.</text>
</comment>
<dbReference type="Gene3D" id="1.10.20.10">
    <property type="entry name" value="Histone, subunit A"/>
    <property type="match status" value="1"/>
</dbReference>
<dbReference type="GO" id="GO:0000786">
    <property type="term" value="C:nucleosome"/>
    <property type="evidence" value="ECO:0007669"/>
    <property type="project" value="UniProtKB-KW"/>
</dbReference>
<accession>A0A395SXS0</accession>
<keyword evidence="4" id="KW-0238">DNA-binding</keyword>
<keyword evidence="4" id="KW-0544">Nucleosome core</keyword>
<dbReference type="InterPro" id="IPR000164">
    <property type="entry name" value="Histone_H3/CENP-A"/>
</dbReference>
<dbReference type="AlphaFoldDB" id="A0A395SXS0"/>
<feature type="region of interest" description="Disordered" evidence="5">
    <location>
        <begin position="14"/>
        <end position="50"/>
    </location>
</feature>
<sequence>MAGTKQAVKLIASKTPRKTTIAKTPEKKTSTKKAAKKTRQRVTKRPGQVATSRFKSKCNRLGSWKGYRNLYAIPFVPFARLCREIILDINQQVDLQKDALEVIQESAENFLISVLQVLNTMPSQQTQALDAVEGQGDGKGAE</sequence>
<dbReference type="GO" id="GO:0030527">
    <property type="term" value="F:structural constituent of chromatin"/>
    <property type="evidence" value="ECO:0007669"/>
    <property type="project" value="InterPro"/>
</dbReference>
<evidence type="ECO:0000256" key="4">
    <source>
        <dbReference type="ARBA" id="ARBA00023269"/>
    </source>
</evidence>
<dbReference type="EMBL" id="PXOG01000099">
    <property type="protein sequence ID" value="RGP77280.1"/>
    <property type="molecule type" value="Genomic_DNA"/>
</dbReference>
<name>A0A395SXS0_9HYPO</name>
<dbReference type="SMR" id="A0A395SXS0"/>
<evidence type="ECO:0000313" key="6">
    <source>
        <dbReference type="EMBL" id="RGP77280.1"/>
    </source>
</evidence>
<proteinExistence type="inferred from homology"/>
<keyword evidence="3" id="KW-0158">Chromosome</keyword>
<dbReference type="PRINTS" id="PR00622">
    <property type="entry name" value="HISTONEH3"/>
</dbReference>
<organism evidence="6 7">
    <name type="scientific">Fusarium longipes</name>
    <dbReference type="NCBI Taxonomy" id="694270"/>
    <lineage>
        <taxon>Eukaryota</taxon>
        <taxon>Fungi</taxon>
        <taxon>Dikarya</taxon>
        <taxon>Ascomycota</taxon>
        <taxon>Pezizomycotina</taxon>
        <taxon>Sordariomycetes</taxon>
        <taxon>Hypocreomycetidae</taxon>
        <taxon>Hypocreales</taxon>
        <taxon>Nectriaceae</taxon>
        <taxon>Fusarium</taxon>
    </lineage>
</organism>
<comment type="subcellular location">
    <subcellularLocation>
        <location evidence="1">Chromosome</location>
    </subcellularLocation>
</comment>